<dbReference type="AlphaFoldDB" id="A0A327KSK5"/>
<organism evidence="4 5">
    <name type="scientific">Rhodoplanes elegans</name>
    <dbReference type="NCBI Taxonomy" id="29408"/>
    <lineage>
        <taxon>Bacteria</taxon>
        <taxon>Pseudomonadati</taxon>
        <taxon>Pseudomonadota</taxon>
        <taxon>Alphaproteobacteria</taxon>
        <taxon>Hyphomicrobiales</taxon>
        <taxon>Nitrobacteraceae</taxon>
        <taxon>Rhodoplanes</taxon>
    </lineage>
</organism>
<gene>
    <name evidence="4" type="ORF">CH338_03365</name>
</gene>
<comment type="caution">
    <text evidence="4">The sequence shown here is derived from an EMBL/GenBank/DDBJ whole genome shotgun (WGS) entry which is preliminary data.</text>
</comment>
<dbReference type="GO" id="GO:0016020">
    <property type="term" value="C:membrane"/>
    <property type="evidence" value="ECO:0007669"/>
    <property type="project" value="InterPro"/>
</dbReference>
<proteinExistence type="inferred from homology"/>
<reference evidence="4 5" key="1">
    <citation type="submission" date="2017-07" db="EMBL/GenBank/DDBJ databases">
        <title>Draft Genome Sequences of Select Purple Nonsulfur Bacteria.</title>
        <authorList>
            <person name="Lasarre B."/>
            <person name="Mckinlay J.B."/>
        </authorList>
    </citation>
    <scope>NUCLEOTIDE SEQUENCE [LARGE SCALE GENOMIC DNA]</scope>
    <source>
        <strain evidence="4 5">DSM 11907</strain>
    </source>
</reference>
<dbReference type="GO" id="GO:0008643">
    <property type="term" value="P:carbohydrate transport"/>
    <property type="evidence" value="ECO:0007669"/>
    <property type="project" value="InterPro"/>
</dbReference>
<keyword evidence="3" id="KW-0472">Membrane</keyword>
<evidence type="ECO:0000256" key="3">
    <source>
        <dbReference type="SAM" id="Phobius"/>
    </source>
</evidence>
<dbReference type="InterPro" id="IPR038673">
    <property type="entry name" value="OprB_sf"/>
</dbReference>
<dbReference type="EMBL" id="NPEU01000019">
    <property type="protein sequence ID" value="RAI41351.1"/>
    <property type="molecule type" value="Genomic_DNA"/>
</dbReference>
<dbReference type="InterPro" id="IPR052932">
    <property type="entry name" value="OprB_Porin"/>
</dbReference>
<evidence type="ECO:0000256" key="1">
    <source>
        <dbReference type="ARBA" id="ARBA00008769"/>
    </source>
</evidence>
<keyword evidence="5" id="KW-1185">Reference proteome</keyword>
<dbReference type="RefSeq" id="WP_201159754.1">
    <property type="nucleotide sequence ID" value="NZ_NHSK01000150.1"/>
</dbReference>
<keyword evidence="3" id="KW-1133">Transmembrane helix</keyword>
<protein>
    <submittedName>
        <fullName evidence="4">Uncharacterized protein</fullName>
    </submittedName>
</protein>
<name>A0A327KSK5_9BRAD</name>
<accession>A0A327KSK5</accession>
<dbReference type="InterPro" id="IPR007049">
    <property type="entry name" value="Carb-sel_porin_OprB"/>
</dbReference>
<dbReference type="Gene3D" id="2.40.160.180">
    <property type="entry name" value="Carbohydrate-selective porin OprB"/>
    <property type="match status" value="1"/>
</dbReference>
<evidence type="ECO:0000313" key="5">
    <source>
        <dbReference type="Proteomes" id="UP000248863"/>
    </source>
</evidence>
<feature type="transmembrane region" description="Helical" evidence="3">
    <location>
        <begin position="21"/>
        <end position="37"/>
    </location>
</feature>
<dbReference type="PANTHER" id="PTHR37944">
    <property type="entry name" value="PORIN B"/>
    <property type="match status" value="1"/>
</dbReference>
<evidence type="ECO:0000313" key="4">
    <source>
        <dbReference type="EMBL" id="RAI41351.1"/>
    </source>
</evidence>
<sequence>MPVASGLSAKCGRERRRDGRLVLRLVAPLLLVGAMAFRSDAVAQQGPTPGGWTAPSIATSLPANGDPTGGRAWLASKGLTFNLIYTNDVLSNVKGGRRTGTVDQGKLELQVTYDFEPLTGWHGLTFYTDGYQIHNTGQIRRGYVGGVNTIAAIEAVPTTRLAELWLQQTFFDDKASLRVGQLAADVEFFYSSLSFMFLQSDWPTITALNQPSGGPAYPLATPGLRVKVEPTEWLAVLVAMFNGDPAGPPPPADEQIRNRYGLNFRIQDPPLFIGEVQMTWNHGARDTGLARGLKLGGWAHTGRFDDLRLSADFALLAASNGSGVALKHRGDWGVYAVAEQQLWRPKGGAWDSGVSLFGRVSASPADRSPIDFYVDGGIVFAGLVPGRPGDKFGASAIYAKFSDALRAFDRDVIAVTGVPGVVRDFEANLELNYTAQIVPGWVVQPVLTRVWHPAGNASRNALVTGVRSLWQF</sequence>
<dbReference type="Pfam" id="PF04966">
    <property type="entry name" value="OprB"/>
    <property type="match status" value="1"/>
</dbReference>
<comment type="similarity">
    <text evidence="1 2">Belongs to the OprB family.</text>
</comment>
<dbReference type="GO" id="GO:0015288">
    <property type="term" value="F:porin activity"/>
    <property type="evidence" value="ECO:0007669"/>
    <property type="project" value="InterPro"/>
</dbReference>
<dbReference type="PANTHER" id="PTHR37944:SF1">
    <property type="entry name" value="PORIN B"/>
    <property type="match status" value="1"/>
</dbReference>
<evidence type="ECO:0000256" key="2">
    <source>
        <dbReference type="RuleBase" id="RU363072"/>
    </source>
</evidence>
<keyword evidence="3" id="KW-0812">Transmembrane</keyword>
<dbReference type="Proteomes" id="UP000248863">
    <property type="component" value="Unassembled WGS sequence"/>
</dbReference>